<feature type="transmembrane region" description="Helical" evidence="5">
    <location>
        <begin position="62"/>
        <end position="83"/>
    </location>
</feature>
<gene>
    <name evidence="7" type="ORF">M0811_11880</name>
</gene>
<feature type="transmembrane region" description="Helical" evidence="5">
    <location>
        <begin position="179"/>
        <end position="201"/>
    </location>
</feature>
<comment type="subcellular location">
    <subcellularLocation>
        <location evidence="1">Endomembrane system</location>
        <topology evidence="1">Multi-pass membrane protein</topology>
    </subcellularLocation>
</comment>
<keyword evidence="3 5" id="KW-1133">Transmembrane helix</keyword>
<feature type="transmembrane region" description="Helical" evidence="5">
    <location>
        <begin position="104"/>
        <end position="127"/>
    </location>
</feature>
<keyword evidence="2 5" id="KW-0812">Transmembrane</keyword>
<dbReference type="InterPro" id="IPR050911">
    <property type="entry name" value="DRAM/TMEM150_Autophagy_Mod"/>
</dbReference>
<sequence length="241" mass="27534">MNNLSIPKGQLNINLAGFPIIFSVGFLVTVMLSFIITVSTNETKRTFPFISELGNRIPERNIFTIGVLFSSFFFFIFCACIYYQQKHQIQLTMSLVQGNKFIRTIKFSFIFGVLSSIFLGLAGAFPIGHSYKAHTTFAVLFYIFYCFHSLITDVIYAIVARFSKKLDIQDPKSSMKLAVFHFVIFATIFILTIIFVILAALQSEHSSSASVVEFLIFLLIILNSFLFYIPLKKYKMRFIGF</sequence>
<evidence type="ECO:0000256" key="3">
    <source>
        <dbReference type="ARBA" id="ARBA00022989"/>
    </source>
</evidence>
<evidence type="ECO:0000256" key="5">
    <source>
        <dbReference type="SAM" id="Phobius"/>
    </source>
</evidence>
<proteinExistence type="predicted"/>
<evidence type="ECO:0000256" key="2">
    <source>
        <dbReference type="ARBA" id="ARBA00022692"/>
    </source>
</evidence>
<dbReference type="PANTHER" id="PTHR21324">
    <property type="entry name" value="FASTING-INDUCIBLE INTEGRAL MEMBRANE PROTEIN TM6P1-RELATED"/>
    <property type="match status" value="1"/>
</dbReference>
<dbReference type="AlphaFoldDB" id="A0A9Q0LB38"/>
<evidence type="ECO:0000259" key="6">
    <source>
        <dbReference type="Pfam" id="PF10277"/>
    </source>
</evidence>
<evidence type="ECO:0000313" key="8">
    <source>
        <dbReference type="Proteomes" id="UP001149090"/>
    </source>
</evidence>
<feature type="domain" description="CWH43-like N-terminal" evidence="6">
    <location>
        <begin position="18"/>
        <end position="232"/>
    </location>
</feature>
<keyword evidence="4 5" id="KW-0472">Membrane</keyword>
<feature type="transmembrane region" description="Helical" evidence="5">
    <location>
        <begin position="139"/>
        <end position="159"/>
    </location>
</feature>
<feature type="transmembrane region" description="Helical" evidence="5">
    <location>
        <begin position="207"/>
        <end position="229"/>
    </location>
</feature>
<evidence type="ECO:0000313" key="7">
    <source>
        <dbReference type="EMBL" id="KAJ5069124.1"/>
    </source>
</evidence>
<feature type="transmembrane region" description="Helical" evidence="5">
    <location>
        <begin position="12"/>
        <end position="36"/>
    </location>
</feature>
<protein>
    <recommendedName>
        <fullName evidence="6">CWH43-like N-terminal domain-containing protein</fullName>
    </recommendedName>
</protein>
<evidence type="ECO:0000256" key="1">
    <source>
        <dbReference type="ARBA" id="ARBA00004127"/>
    </source>
</evidence>
<accession>A0A9Q0LB38</accession>
<dbReference type="GO" id="GO:0012505">
    <property type="term" value="C:endomembrane system"/>
    <property type="evidence" value="ECO:0007669"/>
    <property type="project" value="UniProtKB-SubCell"/>
</dbReference>
<comment type="caution">
    <text evidence="7">The sequence shown here is derived from an EMBL/GenBank/DDBJ whole genome shotgun (WGS) entry which is preliminary data.</text>
</comment>
<dbReference type="InterPro" id="IPR019402">
    <property type="entry name" value="CWH43_N"/>
</dbReference>
<organism evidence="7 8">
    <name type="scientific">Anaeramoeba ignava</name>
    <name type="common">Anaerobic marine amoeba</name>
    <dbReference type="NCBI Taxonomy" id="1746090"/>
    <lineage>
        <taxon>Eukaryota</taxon>
        <taxon>Metamonada</taxon>
        <taxon>Anaeramoebidae</taxon>
        <taxon>Anaeramoeba</taxon>
    </lineage>
</organism>
<evidence type="ECO:0000256" key="4">
    <source>
        <dbReference type="ARBA" id="ARBA00023136"/>
    </source>
</evidence>
<dbReference type="Proteomes" id="UP001149090">
    <property type="component" value="Unassembled WGS sequence"/>
</dbReference>
<keyword evidence="8" id="KW-1185">Reference proteome</keyword>
<dbReference type="EMBL" id="JAPDFW010000108">
    <property type="protein sequence ID" value="KAJ5069124.1"/>
    <property type="molecule type" value="Genomic_DNA"/>
</dbReference>
<dbReference type="PANTHER" id="PTHR21324:SF2">
    <property type="entry name" value="EG:22E5.9 PROTEIN"/>
    <property type="match status" value="1"/>
</dbReference>
<reference evidence="7" key="1">
    <citation type="submission" date="2022-10" db="EMBL/GenBank/DDBJ databases">
        <title>Novel sulphate-reducing endosymbionts in the free-living metamonad Anaeramoeba.</title>
        <authorList>
            <person name="Jerlstrom-Hultqvist J."/>
            <person name="Cepicka I."/>
            <person name="Gallot-Lavallee L."/>
            <person name="Salas-Leiva D."/>
            <person name="Curtis B.A."/>
            <person name="Zahonova K."/>
            <person name="Pipaliya S."/>
            <person name="Dacks J."/>
            <person name="Roger A.J."/>
        </authorList>
    </citation>
    <scope>NUCLEOTIDE SEQUENCE</scope>
    <source>
        <strain evidence="7">BMAN</strain>
    </source>
</reference>
<dbReference type="Pfam" id="PF10277">
    <property type="entry name" value="Frag1"/>
    <property type="match status" value="1"/>
</dbReference>
<name>A0A9Q0LB38_ANAIG</name>